<dbReference type="STRING" id="52441.SAMN05216302_103826"/>
<protein>
    <submittedName>
        <fullName evidence="1">Uncharacterized protein</fullName>
    </submittedName>
</protein>
<accession>A0A1I4FM07</accession>
<proteinExistence type="predicted"/>
<dbReference type="AlphaFoldDB" id="A0A1I4FM07"/>
<name>A0A1I4FM07_9PROT</name>
<organism evidence="1 2">
    <name type="scientific">Nitrosomonas aestuarii</name>
    <dbReference type="NCBI Taxonomy" id="52441"/>
    <lineage>
        <taxon>Bacteria</taxon>
        <taxon>Pseudomonadati</taxon>
        <taxon>Pseudomonadota</taxon>
        <taxon>Betaproteobacteria</taxon>
        <taxon>Nitrosomonadales</taxon>
        <taxon>Nitrosomonadaceae</taxon>
        <taxon>Nitrosomonas</taxon>
    </lineage>
</organism>
<evidence type="ECO:0000313" key="2">
    <source>
        <dbReference type="Proteomes" id="UP000199533"/>
    </source>
</evidence>
<dbReference type="Proteomes" id="UP000199533">
    <property type="component" value="Unassembled WGS sequence"/>
</dbReference>
<gene>
    <name evidence="1" type="ORF">SAMN05216302_103826</name>
</gene>
<sequence>MECLAEVNIDISVGSIGDSYDNDSVDVNLLSATTVPVFRF</sequence>
<reference evidence="2" key="1">
    <citation type="submission" date="2016-10" db="EMBL/GenBank/DDBJ databases">
        <authorList>
            <person name="Varghese N."/>
            <person name="Submissions S."/>
        </authorList>
    </citation>
    <scope>NUCLEOTIDE SEQUENCE [LARGE SCALE GENOMIC DNA]</scope>
    <source>
        <strain evidence="2">Nm69</strain>
    </source>
</reference>
<keyword evidence="2" id="KW-1185">Reference proteome</keyword>
<evidence type="ECO:0000313" key="1">
    <source>
        <dbReference type="EMBL" id="SFL17906.1"/>
    </source>
</evidence>
<dbReference type="EMBL" id="FOSP01000038">
    <property type="protein sequence ID" value="SFL17906.1"/>
    <property type="molecule type" value="Genomic_DNA"/>
</dbReference>